<reference evidence="8" key="1">
    <citation type="journal article" date="2022" name="New Phytol.">
        <title>Evolutionary transition to the ectomycorrhizal habit in the genomes of a hyperdiverse lineage of mushroom-forming fungi.</title>
        <authorList>
            <person name="Looney B."/>
            <person name="Miyauchi S."/>
            <person name="Morin E."/>
            <person name="Drula E."/>
            <person name="Courty P.E."/>
            <person name="Kohler A."/>
            <person name="Kuo A."/>
            <person name="LaButti K."/>
            <person name="Pangilinan J."/>
            <person name="Lipzen A."/>
            <person name="Riley R."/>
            <person name="Andreopoulos W."/>
            <person name="He G."/>
            <person name="Johnson J."/>
            <person name="Nolan M."/>
            <person name="Tritt A."/>
            <person name="Barry K.W."/>
            <person name="Grigoriev I.V."/>
            <person name="Nagy L.G."/>
            <person name="Hibbett D."/>
            <person name="Henrissat B."/>
            <person name="Matheny P.B."/>
            <person name="Labbe J."/>
            <person name="Martin F.M."/>
        </authorList>
    </citation>
    <scope>NUCLEOTIDE SEQUENCE</scope>
    <source>
        <strain evidence="8">BPL690</strain>
    </source>
</reference>
<keyword evidence="2 7" id="KW-0812">Transmembrane</keyword>
<evidence type="ECO:0000256" key="4">
    <source>
        <dbReference type="ARBA" id="ARBA00023136"/>
    </source>
</evidence>
<comment type="caution">
    <text evidence="8">The sequence shown here is derived from an EMBL/GenBank/DDBJ whole genome shotgun (WGS) entry which is preliminary data.</text>
</comment>
<evidence type="ECO:0000256" key="3">
    <source>
        <dbReference type="ARBA" id="ARBA00022989"/>
    </source>
</evidence>
<feature type="binding site" evidence="5">
    <location>
        <position position="328"/>
    </location>
    <ligand>
        <name>Zn(2+)</name>
        <dbReference type="ChEBI" id="CHEBI:29105"/>
    </ligand>
</feature>
<keyword evidence="3 7" id="KW-1133">Transmembrane helix</keyword>
<dbReference type="GO" id="GO:0046872">
    <property type="term" value="F:metal ion binding"/>
    <property type="evidence" value="ECO:0007669"/>
    <property type="project" value="UniProtKB-KW"/>
</dbReference>
<protein>
    <submittedName>
        <fullName evidence="8">Hemolysin-III related-domain-containing protein</fullName>
    </submittedName>
</protein>
<accession>A0AAD4M9A5</accession>
<feature type="transmembrane region" description="Helical" evidence="7">
    <location>
        <begin position="280"/>
        <end position="298"/>
    </location>
</feature>
<dbReference type="InterPro" id="IPR004254">
    <property type="entry name" value="AdipoR/HlyIII-related"/>
</dbReference>
<dbReference type="GO" id="GO:0038023">
    <property type="term" value="F:signaling receptor activity"/>
    <property type="evidence" value="ECO:0007669"/>
    <property type="project" value="TreeGrafter"/>
</dbReference>
<organism evidence="8 9">
    <name type="scientific">Multifurca ochricompacta</name>
    <dbReference type="NCBI Taxonomy" id="376703"/>
    <lineage>
        <taxon>Eukaryota</taxon>
        <taxon>Fungi</taxon>
        <taxon>Dikarya</taxon>
        <taxon>Basidiomycota</taxon>
        <taxon>Agaricomycotina</taxon>
        <taxon>Agaricomycetes</taxon>
        <taxon>Russulales</taxon>
        <taxon>Russulaceae</taxon>
        <taxon>Multifurca</taxon>
    </lineage>
</organism>
<keyword evidence="9" id="KW-1185">Reference proteome</keyword>
<feature type="compositionally biased region" description="Polar residues" evidence="6">
    <location>
        <begin position="1"/>
        <end position="12"/>
    </location>
</feature>
<feature type="binding site" evidence="5">
    <location>
        <position position="478"/>
    </location>
    <ligand>
        <name>Zn(2+)</name>
        <dbReference type="ChEBI" id="CHEBI:29105"/>
    </ligand>
</feature>
<feature type="binding site" evidence="5">
    <location>
        <position position="482"/>
    </location>
    <ligand>
        <name>Zn(2+)</name>
        <dbReference type="ChEBI" id="CHEBI:29105"/>
    </ligand>
</feature>
<sequence>MITTTATMSPVSRTRRRQSTIHSALSPRMTSAAFASLHLSVLSCLADIEHSLSQLESPLHDFDLGQAICKSELKVDEVRAWARDGLEILKQIKAELRSHLPEFNIDSTSVETYVSSCLHDLSDSSSLKRVTSCLPELPRLPRPENYISTVSNHLKSLHSHLSASNTLSHMTFPSFPSTAKLSELIDMMITSDRLPAVLRARAMSRTEDALGKVAIEVARAIERSLHGGKLITYGDLPMEWRNNPFVTYGYRFIPLSRWHLIIASIFALHNETLNIHTHLIPFLLWTSSVIFTCFGSSIPSASAAVVDTPILAFTIFALFTLFSSVVWHTMAGCAHHRGMVICAKIDYVGIAWLISGTVGTVVYYGFQCNTQTRSIFLIICLINGLAGTVIPFWDWFNSSENKKWRITIFLSMTFSITLGPLVQLALLHSARDTFAFIRPVIPSLASYVAGLLFYATRFPECVLPVDSPRLAWLGGGSHALWHIFIVWAISLHRDALPVLKDGVLGATTGICPLLAE</sequence>
<feature type="transmembrane region" description="Helical" evidence="7">
    <location>
        <begin position="408"/>
        <end position="430"/>
    </location>
</feature>
<evidence type="ECO:0000256" key="5">
    <source>
        <dbReference type="PIRSR" id="PIRSR604254-1"/>
    </source>
</evidence>
<feature type="transmembrane region" description="Helical" evidence="7">
    <location>
        <begin position="345"/>
        <end position="366"/>
    </location>
</feature>
<evidence type="ECO:0000313" key="8">
    <source>
        <dbReference type="EMBL" id="KAI0305664.1"/>
    </source>
</evidence>
<dbReference type="PANTHER" id="PTHR20855:SF97">
    <property type="entry name" value="ADIPOR-LIKE RECEPTOR IZH3-RELATED"/>
    <property type="match status" value="1"/>
</dbReference>
<comment type="subcellular location">
    <subcellularLocation>
        <location evidence="1">Membrane</location>
        <topology evidence="1">Multi-pass membrane protein</topology>
    </subcellularLocation>
</comment>
<evidence type="ECO:0000256" key="6">
    <source>
        <dbReference type="SAM" id="MobiDB-lite"/>
    </source>
</evidence>
<feature type="transmembrane region" description="Helical" evidence="7">
    <location>
        <begin position="470"/>
        <end position="489"/>
    </location>
</feature>
<dbReference type="PANTHER" id="PTHR20855">
    <property type="entry name" value="ADIPOR/PROGESTIN RECEPTOR-RELATED"/>
    <property type="match status" value="1"/>
</dbReference>
<feature type="transmembrane region" description="Helical" evidence="7">
    <location>
        <begin position="310"/>
        <end position="333"/>
    </location>
</feature>
<dbReference type="GO" id="GO:0006882">
    <property type="term" value="P:intracellular zinc ion homeostasis"/>
    <property type="evidence" value="ECO:0007669"/>
    <property type="project" value="TreeGrafter"/>
</dbReference>
<keyword evidence="5" id="KW-0862">Zinc</keyword>
<evidence type="ECO:0000256" key="2">
    <source>
        <dbReference type="ARBA" id="ARBA00022692"/>
    </source>
</evidence>
<evidence type="ECO:0000256" key="1">
    <source>
        <dbReference type="ARBA" id="ARBA00004141"/>
    </source>
</evidence>
<dbReference type="EMBL" id="WTXG01000005">
    <property type="protein sequence ID" value="KAI0305664.1"/>
    <property type="molecule type" value="Genomic_DNA"/>
</dbReference>
<proteinExistence type="predicted"/>
<keyword evidence="5" id="KW-0479">Metal-binding</keyword>
<gene>
    <name evidence="8" type="ORF">B0F90DRAFT_1699830</name>
</gene>
<dbReference type="AlphaFoldDB" id="A0AAD4M9A5"/>
<evidence type="ECO:0000313" key="9">
    <source>
        <dbReference type="Proteomes" id="UP001203297"/>
    </source>
</evidence>
<feature type="region of interest" description="Disordered" evidence="6">
    <location>
        <begin position="1"/>
        <end position="22"/>
    </location>
</feature>
<dbReference type="Pfam" id="PF03006">
    <property type="entry name" value="HlyIII"/>
    <property type="match status" value="1"/>
</dbReference>
<feature type="transmembrane region" description="Helical" evidence="7">
    <location>
        <begin position="436"/>
        <end position="458"/>
    </location>
</feature>
<dbReference type="Proteomes" id="UP001203297">
    <property type="component" value="Unassembled WGS sequence"/>
</dbReference>
<feature type="transmembrane region" description="Helical" evidence="7">
    <location>
        <begin position="372"/>
        <end position="396"/>
    </location>
</feature>
<dbReference type="GO" id="GO:0016020">
    <property type="term" value="C:membrane"/>
    <property type="evidence" value="ECO:0007669"/>
    <property type="project" value="UniProtKB-SubCell"/>
</dbReference>
<evidence type="ECO:0000256" key="7">
    <source>
        <dbReference type="SAM" id="Phobius"/>
    </source>
</evidence>
<name>A0AAD4M9A5_9AGAM</name>
<keyword evidence="4 7" id="KW-0472">Membrane</keyword>